<dbReference type="STRING" id="454171.CP488_01930"/>
<comment type="pathway">
    <text evidence="5">Amino-acid biosynthesis; L-arginine biosynthesis; N(2)-acetyl-L-ornithine from L-glutamate: step 4/4.</text>
</comment>
<dbReference type="InterPro" id="IPR005814">
    <property type="entry name" value="Aminotrans_3"/>
</dbReference>
<dbReference type="GO" id="GO:0003992">
    <property type="term" value="F:N2-acetyl-L-ornithine:2-oxoglutarate 5-aminotransferase activity"/>
    <property type="evidence" value="ECO:0007669"/>
    <property type="project" value="UniProtKB-UniRule"/>
</dbReference>
<evidence type="ECO:0000256" key="5">
    <source>
        <dbReference type="HAMAP-Rule" id="MF_01107"/>
    </source>
</evidence>
<dbReference type="Proteomes" id="UP000014227">
    <property type="component" value="Chromosome I"/>
</dbReference>
<dbReference type="NCBIfam" id="TIGR00707">
    <property type="entry name" value="argD"/>
    <property type="match status" value="1"/>
</dbReference>
<dbReference type="CDD" id="cd00610">
    <property type="entry name" value="OAT_like"/>
    <property type="match status" value="1"/>
</dbReference>
<dbReference type="GO" id="GO:0006526">
    <property type="term" value="P:L-arginine biosynthetic process"/>
    <property type="evidence" value="ECO:0007669"/>
    <property type="project" value="UniProtKB-UniRule"/>
</dbReference>
<organism evidence="6 7">
    <name type="scientific">Chthonomonas calidirosea (strain DSM 23976 / ICMP 18418 / T49)</name>
    <dbReference type="NCBI Taxonomy" id="1303518"/>
    <lineage>
        <taxon>Bacteria</taxon>
        <taxon>Bacillati</taxon>
        <taxon>Armatimonadota</taxon>
        <taxon>Chthonomonadia</taxon>
        <taxon>Chthonomonadales</taxon>
        <taxon>Chthonomonadaceae</taxon>
        <taxon>Chthonomonas</taxon>
    </lineage>
</organism>
<protein>
    <recommendedName>
        <fullName evidence="5">Acetylornithine aminotransferase</fullName>
        <shortName evidence="5">ACOAT</shortName>
        <ecNumber evidence="5">2.6.1.11</ecNumber>
    </recommendedName>
</protein>
<keyword evidence="4 5" id="KW-0663">Pyridoxal phosphate</keyword>
<name>S0EVX2_CHTCT</name>
<feature type="binding site" evidence="5">
    <location>
        <position position="147"/>
    </location>
    <ligand>
        <name>pyridoxal 5'-phosphate</name>
        <dbReference type="ChEBI" id="CHEBI:597326"/>
    </ligand>
</feature>
<reference evidence="7" key="1">
    <citation type="submission" date="2013-03" db="EMBL/GenBank/DDBJ databases">
        <title>Genome sequence of Chthonomonas calidirosea, the first sequenced genome from the Armatimonadetes phylum (formally candidate division OP10).</title>
        <authorList>
            <person name="Lee K.C.Y."/>
            <person name="Morgan X.C."/>
            <person name="Dunfield P.F."/>
            <person name="Tamas I."/>
            <person name="Houghton K.M."/>
            <person name="Vyssotski M."/>
            <person name="Ryan J.L.J."/>
            <person name="Lagutin K."/>
            <person name="McDonald I.R."/>
            <person name="Stott M.B."/>
        </authorList>
    </citation>
    <scope>NUCLEOTIDE SEQUENCE [LARGE SCALE GENOMIC DNA]</scope>
    <source>
        <strain evidence="7">DSM 23976 / ICMP 18418 / T49</strain>
    </source>
</reference>
<keyword evidence="5" id="KW-0963">Cytoplasm</keyword>
<evidence type="ECO:0000256" key="4">
    <source>
        <dbReference type="ARBA" id="ARBA00022898"/>
    </source>
</evidence>
<feature type="binding site" evidence="5">
    <location>
        <position position="289"/>
    </location>
    <ligand>
        <name>N(2)-acetyl-L-ornithine</name>
        <dbReference type="ChEBI" id="CHEBI:57805"/>
    </ligand>
</feature>
<dbReference type="FunCoup" id="S0EVX2">
    <property type="interactions" value="438"/>
</dbReference>
<dbReference type="PANTHER" id="PTHR11986:SF79">
    <property type="entry name" value="ACETYLORNITHINE AMINOTRANSFERASE, MITOCHONDRIAL"/>
    <property type="match status" value="1"/>
</dbReference>
<dbReference type="KEGG" id="ccz:CCALI_02163"/>
<dbReference type="OrthoDB" id="9807885at2"/>
<comment type="cofactor">
    <cofactor evidence="5">
        <name>pyridoxal 5'-phosphate</name>
        <dbReference type="ChEBI" id="CHEBI:597326"/>
    </cofactor>
    <text evidence="5">Binds 1 pyridoxal phosphate per subunit.</text>
</comment>
<dbReference type="SUPFAM" id="SSF53383">
    <property type="entry name" value="PLP-dependent transferases"/>
    <property type="match status" value="1"/>
</dbReference>
<keyword evidence="3 5" id="KW-0808">Transferase</keyword>
<dbReference type="InterPro" id="IPR015422">
    <property type="entry name" value="PyrdxlP-dep_Trfase_small"/>
</dbReference>
<dbReference type="InterPro" id="IPR015424">
    <property type="entry name" value="PyrdxlP-dep_Trfase"/>
</dbReference>
<proteinExistence type="inferred from homology"/>
<feature type="modified residue" description="N6-(pyridoxal phosphate)lysine" evidence="5">
    <location>
        <position position="261"/>
    </location>
</feature>
<feature type="binding site" evidence="5">
    <location>
        <begin position="114"/>
        <end position="115"/>
    </location>
    <ligand>
        <name>pyridoxal 5'-phosphate</name>
        <dbReference type="ChEBI" id="CHEBI:597326"/>
    </ligand>
</feature>
<dbReference type="PIRSF" id="PIRSF000521">
    <property type="entry name" value="Transaminase_4ab_Lys_Orn"/>
    <property type="match status" value="1"/>
</dbReference>
<dbReference type="FunFam" id="3.40.640.10:FF:000004">
    <property type="entry name" value="Acetylornithine aminotransferase"/>
    <property type="match status" value="1"/>
</dbReference>
<evidence type="ECO:0000256" key="2">
    <source>
        <dbReference type="ARBA" id="ARBA00022605"/>
    </source>
</evidence>
<comment type="miscellaneous">
    <text evidence="5">May also have succinyldiaminopimelate aminotransferase activity, thus carrying out the corresponding step in lysine biosynthesis.</text>
</comment>
<dbReference type="AlphaFoldDB" id="S0EVX2"/>
<evidence type="ECO:0000313" key="6">
    <source>
        <dbReference type="EMBL" id="CCW35970.1"/>
    </source>
</evidence>
<dbReference type="PATRIC" id="fig|1303518.3.peg.2243"/>
<feature type="binding site" evidence="5">
    <location>
        <begin position="232"/>
        <end position="235"/>
    </location>
    <ligand>
        <name>pyridoxal 5'-phosphate</name>
        <dbReference type="ChEBI" id="CHEBI:597326"/>
    </ligand>
</feature>
<dbReference type="PANTHER" id="PTHR11986">
    <property type="entry name" value="AMINOTRANSFERASE CLASS III"/>
    <property type="match status" value="1"/>
</dbReference>
<accession>S0EVX2</accession>
<dbReference type="Gene3D" id="3.90.1150.10">
    <property type="entry name" value="Aspartate Aminotransferase, domain 1"/>
    <property type="match status" value="1"/>
</dbReference>
<evidence type="ECO:0000313" key="7">
    <source>
        <dbReference type="Proteomes" id="UP000014227"/>
    </source>
</evidence>
<dbReference type="InterPro" id="IPR049704">
    <property type="entry name" value="Aminotrans_3_PPA_site"/>
</dbReference>
<dbReference type="GO" id="GO:0005737">
    <property type="term" value="C:cytoplasm"/>
    <property type="evidence" value="ECO:0007669"/>
    <property type="project" value="UniProtKB-SubCell"/>
</dbReference>
<dbReference type="EMBL" id="HF951689">
    <property type="protein sequence ID" value="CCW35970.1"/>
    <property type="molecule type" value="Genomic_DNA"/>
</dbReference>
<feature type="binding site" evidence="5">
    <location>
        <position position="290"/>
    </location>
    <ligand>
        <name>pyridoxal 5'-phosphate</name>
        <dbReference type="ChEBI" id="CHEBI:597326"/>
    </ligand>
</feature>
<dbReference type="RefSeq" id="WP_016483491.1">
    <property type="nucleotide sequence ID" value="NC_021487.1"/>
</dbReference>
<dbReference type="InParanoid" id="S0EVX2"/>
<dbReference type="NCBIfam" id="NF002874">
    <property type="entry name" value="PRK03244.1"/>
    <property type="match status" value="1"/>
</dbReference>
<dbReference type="UniPathway" id="UPA00068">
    <property type="reaction ID" value="UER00109"/>
</dbReference>
<dbReference type="HOGENOM" id="CLU_016922_10_1_0"/>
<comment type="subcellular location">
    <subcellularLocation>
        <location evidence="5">Cytoplasm</location>
    </subcellularLocation>
</comment>
<dbReference type="PROSITE" id="PS00600">
    <property type="entry name" value="AA_TRANSFER_CLASS_3"/>
    <property type="match status" value="1"/>
</dbReference>
<keyword evidence="1 5" id="KW-0032">Aminotransferase</keyword>
<dbReference type="Pfam" id="PF00202">
    <property type="entry name" value="Aminotran_3"/>
    <property type="match status" value="1"/>
</dbReference>
<dbReference type="NCBIfam" id="NF002325">
    <property type="entry name" value="PRK01278.1"/>
    <property type="match status" value="1"/>
</dbReference>
<gene>
    <name evidence="5" type="primary">argD</name>
    <name evidence="6" type="ORF">CCALI_02163</name>
</gene>
<dbReference type="eggNOG" id="COG4992">
    <property type="taxonomic scope" value="Bacteria"/>
</dbReference>
<sequence length="408" mass="44448">MPTVEPQTEVNAEEIFELDSRYVMGTYARRRVVFVRGEGTTLYDSEGRAYLDFLAGIAVASVGHCHPRIAEAIAKQAHTLMHVSNLFHNAHQAKLAKRLCELTGMERVFFCNSGAEANEAALKIARKWGKQQRGDNCYEIITFHGSFHGRTLGTVTATAQPKYQKPFEPLVPGFHYAPLNDINAFRALLSERTCAVMIEPIQGESGIHPCDPDFLRAVRALCDEAKVLLIFDEVQCGLGRTGHFLGSQALGVQGDIVTLAKGIADGFPMGACLARGEAAYTLVPGDHGSTFAGQPLACAAALATLDVLEKEHLMERAAEIGAYFLERLRALQQAYPNRIKEVRGLGLMVGVELMQPKARAVLDSLFQQGIVANAIGDSTLRFVPPLVVTKADCDRVVQALQYALQPAL</sequence>
<comment type="catalytic activity">
    <reaction evidence="5">
        <text>N(2)-acetyl-L-ornithine + 2-oxoglutarate = N-acetyl-L-glutamate 5-semialdehyde + L-glutamate</text>
        <dbReference type="Rhea" id="RHEA:18049"/>
        <dbReference type="ChEBI" id="CHEBI:16810"/>
        <dbReference type="ChEBI" id="CHEBI:29123"/>
        <dbReference type="ChEBI" id="CHEBI:29985"/>
        <dbReference type="ChEBI" id="CHEBI:57805"/>
        <dbReference type="EC" id="2.6.1.11"/>
    </reaction>
</comment>
<dbReference type="Gene3D" id="3.40.640.10">
    <property type="entry name" value="Type I PLP-dependent aspartate aminotransferase-like (Major domain)"/>
    <property type="match status" value="1"/>
</dbReference>
<dbReference type="InterPro" id="IPR050103">
    <property type="entry name" value="Class-III_PLP-dep_AT"/>
</dbReference>
<dbReference type="EC" id="2.6.1.11" evidence="5"/>
<evidence type="ECO:0000256" key="1">
    <source>
        <dbReference type="ARBA" id="ARBA00022576"/>
    </source>
</evidence>
<dbReference type="HAMAP" id="MF_01107">
    <property type="entry name" value="ArgD_aminotrans_3"/>
    <property type="match status" value="1"/>
</dbReference>
<keyword evidence="5" id="KW-0055">Arginine biosynthesis</keyword>
<keyword evidence="2 5" id="KW-0028">Amino-acid biosynthesis</keyword>
<keyword evidence="7" id="KW-1185">Reference proteome</keyword>
<dbReference type="GO" id="GO:0042802">
    <property type="term" value="F:identical protein binding"/>
    <property type="evidence" value="ECO:0007669"/>
    <property type="project" value="TreeGrafter"/>
</dbReference>
<dbReference type="GO" id="GO:0030170">
    <property type="term" value="F:pyridoxal phosphate binding"/>
    <property type="evidence" value="ECO:0007669"/>
    <property type="project" value="InterPro"/>
</dbReference>
<feature type="binding site" evidence="5">
    <location>
        <position position="150"/>
    </location>
    <ligand>
        <name>N(2)-acetyl-L-ornithine</name>
        <dbReference type="ChEBI" id="CHEBI:57805"/>
    </ligand>
</feature>
<dbReference type="InterPro" id="IPR004636">
    <property type="entry name" value="AcOrn/SuccOrn_fam"/>
</dbReference>
<comment type="subunit">
    <text evidence="5">Homodimer.</text>
</comment>
<dbReference type="InterPro" id="IPR015421">
    <property type="entry name" value="PyrdxlP-dep_Trfase_major"/>
</dbReference>
<comment type="similarity">
    <text evidence="5">Belongs to the class-III pyridoxal-phosphate-dependent aminotransferase family. ArgD subfamily.</text>
</comment>
<evidence type="ECO:0000256" key="3">
    <source>
        <dbReference type="ARBA" id="ARBA00022679"/>
    </source>
</evidence>